<dbReference type="Proteomes" id="UP000054032">
    <property type="component" value="Unassembled WGS sequence"/>
</dbReference>
<name>W6YPH9_COCMI</name>
<proteinExistence type="predicted"/>
<dbReference type="SUPFAM" id="SSF55608">
    <property type="entry name" value="Homing endonucleases"/>
    <property type="match status" value="1"/>
</dbReference>
<dbReference type="AlphaFoldDB" id="W6YPH9"/>
<evidence type="ECO:0000259" key="1">
    <source>
        <dbReference type="Pfam" id="PF00961"/>
    </source>
</evidence>
<dbReference type="GO" id="GO:0004519">
    <property type="term" value="F:endonuclease activity"/>
    <property type="evidence" value="ECO:0007669"/>
    <property type="project" value="InterPro"/>
</dbReference>
<dbReference type="InterPro" id="IPR051289">
    <property type="entry name" value="LAGLIDADG_Endonuclease"/>
</dbReference>
<gene>
    <name evidence="2" type="ORF">COCMIDRAFT_111599</name>
</gene>
<dbReference type="STRING" id="930090.W6YPH9"/>
<dbReference type="OrthoDB" id="3665149at2759"/>
<dbReference type="GeneID" id="19119795"/>
<protein>
    <recommendedName>
        <fullName evidence="1">Homing endonuclease LAGLIDADG domain-containing protein</fullName>
    </recommendedName>
</protein>
<dbReference type="InterPro" id="IPR004860">
    <property type="entry name" value="LAGLIDADG_dom"/>
</dbReference>
<dbReference type="InterPro" id="IPR027434">
    <property type="entry name" value="Homing_endonucl"/>
</dbReference>
<evidence type="ECO:0000313" key="3">
    <source>
        <dbReference type="Proteomes" id="UP000054032"/>
    </source>
</evidence>
<sequence length="119" mass="13765">KDKDLLNAVQAYFGVGQVAKGEKNVYRYQVRKLNDLNIIIDHFNKYPLITQKHSNFELFKKAVEMFSNKEHLTLDGIHKLISIKTAMNLGLSPDLKAAFPNIESYPKPFVKDQKIRNPY</sequence>
<dbReference type="KEGG" id="bor:COCMIDRAFT_111599"/>
<organism evidence="2 3">
    <name type="scientific">Bipolaris oryzae ATCC 44560</name>
    <dbReference type="NCBI Taxonomy" id="930090"/>
    <lineage>
        <taxon>Eukaryota</taxon>
        <taxon>Fungi</taxon>
        <taxon>Dikarya</taxon>
        <taxon>Ascomycota</taxon>
        <taxon>Pezizomycotina</taxon>
        <taxon>Dothideomycetes</taxon>
        <taxon>Pleosporomycetidae</taxon>
        <taxon>Pleosporales</taxon>
        <taxon>Pleosporineae</taxon>
        <taxon>Pleosporaceae</taxon>
        <taxon>Bipolaris</taxon>
    </lineage>
</organism>
<keyword evidence="3" id="KW-1185">Reference proteome</keyword>
<reference evidence="2 3" key="1">
    <citation type="journal article" date="2013" name="PLoS Genet.">
        <title>Comparative genome structure, secondary metabolite, and effector coding capacity across Cochliobolus pathogens.</title>
        <authorList>
            <person name="Condon B.J."/>
            <person name="Leng Y."/>
            <person name="Wu D."/>
            <person name="Bushley K.E."/>
            <person name="Ohm R.A."/>
            <person name="Otillar R."/>
            <person name="Martin J."/>
            <person name="Schackwitz W."/>
            <person name="Grimwood J."/>
            <person name="MohdZainudin N."/>
            <person name="Xue C."/>
            <person name="Wang R."/>
            <person name="Manning V.A."/>
            <person name="Dhillon B."/>
            <person name="Tu Z.J."/>
            <person name="Steffenson B.J."/>
            <person name="Salamov A."/>
            <person name="Sun H."/>
            <person name="Lowry S."/>
            <person name="LaButti K."/>
            <person name="Han J."/>
            <person name="Copeland A."/>
            <person name="Lindquist E."/>
            <person name="Barry K."/>
            <person name="Schmutz J."/>
            <person name="Baker S.E."/>
            <person name="Ciuffetti L.M."/>
            <person name="Grigoriev I.V."/>
            <person name="Zhong S."/>
            <person name="Turgeon B.G."/>
        </authorList>
    </citation>
    <scope>NUCLEOTIDE SEQUENCE [LARGE SCALE GENOMIC DNA]</scope>
    <source>
        <strain evidence="2 3">ATCC 44560</strain>
    </source>
</reference>
<dbReference type="Gene3D" id="3.10.28.10">
    <property type="entry name" value="Homing endonucleases"/>
    <property type="match status" value="1"/>
</dbReference>
<dbReference type="EMBL" id="KI964505">
    <property type="protein sequence ID" value="EUC39443.1"/>
    <property type="molecule type" value="Genomic_DNA"/>
</dbReference>
<accession>W6YPH9</accession>
<dbReference type="PANTHER" id="PTHR36181">
    <property type="entry name" value="INTRON-ENCODED ENDONUCLEASE AI3-RELATED"/>
    <property type="match status" value="1"/>
</dbReference>
<dbReference type="GO" id="GO:0005739">
    <property type="term" value="C:mitochondrion"/>
    <property type="evidence" value="ECO:0007669"/>
    <property type="project" value="UniProtKB-ARBA"/>
</dbReference>
<feature type="non-terminal residue" evidence="2">
    <location>
        <position position="1"/>
    </location>
</feature>
<dbReference type="PANTHER" id="PTHR36181:SF4">
    <property type="entry name" value="LAGLIDADG ENDONUCLEASE"/>
    <property type="match status" value="1"/>
</dbReference>
<dbReference type="Pfam" id="PF00961">
    <property type="entry name" value="LAGLIDADG_1"/>
    <property type="match status" value="1"/>
</dbReference>
<evidence type="ECO:0000313" key="2">
    <source>
        <dbReference type="EMBL" id="EUC39443.1"/>
    </source>
</evidence>
<dbReference type="HOGENOM" id="CLU_126084_2_0_1"/>
<feature type="domain" description="Homing endonuclease LAGLIDADG" evidence="1">
    <location>
        <begin position="1"/>
        <end position="63"/>
    </location>
</feature>
<dbReference type="RefSeq" id="XP_007694038.1">
    <property type="nucleotide sequence ID" value="XM_007695848.1"/>
</dbReference>